<dbReference type="Gene3D" id="3.30.360.10">
    <property type="entry name" value="Dihydrodipicolinate Reductase, domain 2"/>
    <property type="match status" value="1"/>
</dbReference>
<dbReference type="GO" id="GO:0016491">
    <property type="term" value="F:oxidoreductase activity"/>
    <property type="evidence" value="ECO:0007669"/>
    <property type="project" value="UniProtKB-KW"/>
</dbReference>
<proteinExistence type="predicted"/>
<dbReference type="PANTHER" id="PTHR43818">
    <property type="entry name" value="BCDNA.GH03377"/>
    <property type="match status" value="1"/>
</dbReference>
<dbReference type="SUPFAM" id="SSF51735">
    <property type="entry name" value="NAD(P)-binding Rossmann-fold domains"/>
    <property type="match status" value="1"/>
</dbReference>
<evidence type="ECO:0000313" key="4">
    <source>
        <dbReference type="EMBL" id="HIQ71040.1"/>
    </source>
</evidence>
<evidence type="ECO:0000313" key="5">
    <source>
        <dbReference type="Proteomes" id="UP000886887"/>
    </source>
</evidence>
<dbReference type="PANTHER" id="PTHR43818:SF11">
    <property type="entry name" value="BCDNA.GH03377"/>
    <property type="match status" value="1"/>
</dbReference>
<dbReference type="Gene3D" id="3.40.50.720">
    <property type="entry name" value="NAD(P)-binding Rossmann-like Domain"/>
    <property type="match status" value="1"/>
</dbReference>
<feature type="domain" description="GFO/IDH/MocA-like oxidoreductase" evidence="3">
    <location>
        <begin position="130"/>
        <end position="249"/>
    </location>
</feature>
<dbReference type="Pfam" id="PF22725">
    <property type="entry name" value="GFO_IDH_MocA_C3"/>
    <property type="match status" value="1"/>
</dbReference>
<dbReference type="AlphaFoldDB" id="A0A9D0ZAN1"/>
<reference evidence="4" key="1">
    <citation type="submission" date="2020-10" db="EMBL/GenBank/DDBJ databases">
        <authorList>
            <person name="Gilroy R."/>
        </authorList>
    </citation>
    <scope>NUCLEOTIDE SEQUENCE</scope>
    <source>
        <strain evidence="4">ChiSxjej2B14-6234</strain>
    </source>
</reference>
<gene>
    <name evidence="4" type="ORF">IAB73_02365</name>
</gene>
<dbReference type="EMBL" id="DVFJ01000006">
    <property type="protein sequence ID" value="HIQ71040.1"/>
    <property type="molecule type" value="Genomic_DNA"/>
</dbReference>
<organism evidence="4 5">
    <name type="scientific">Candidatus Onthenecus intestinigallinarum</name>
    <dbReference type="NCBI Taxonomy" id="2840875"/>
    <lineage>
        <taxon>Bacteria</taxon>
        <taxon>Bacillati</taxon>
        <taxon>Bacillota</taxon>
        <taxon>Clostridia</taxon>
        <taxon>Eubacteriales</taxon>
        <taxon>Candidatus Onthenecus</taxon>
    </lineage>
</organism>
<keyword evidence="1" id="KW-0560">Oxidoreductase</keyword>
<reference evidence="4" key="2">
    <citation type="journal article" date="2021" name="PeerJ">
        <title>Extensive microbial diversity within the chicken gut microbiome revealed by metagenomics and culture.</title>
        <authorList>
            <person name="Gilroy R."/>
            <person name="Ravi A."/>
            <person name="Getino M."/>
            <person name="Pursley I."/>
            <person name="Horton D.L."/>
            <person name="Alikhan N.F."/>
            <person name="Baker D."/>
            <person name="Gharbi K."/>
            <person name="Hall N."/>
            <person name="Watson M."/>
            <person name="Adriaenssens E.M."/>
            <person name="Foster-Nyarko E."/>
            <person name="Jarju S."/>
            <person name="Secka A."/>
            <person name="Antonio M."/>
            <person name="Oren A."/>
            <person name="Chaudhuri R.R."/>
            <person name="La Ragione R."/>
            <person name="Hildebrand F."/>
            <person name="Pallen M.J."/>
        </authorList>
    </citation>
    <scope>NUCLEOTIDE SEQUENCE</scope>
    <source>
        <strain evidence="4">ChiSxjej2B14-6234</strain>
    </source>
</reference>
<dbReference type="Pfam" id="PF01408">
    <property type="entry name" value="GFO_IDH_MocA"/>
    <property type="match status" value="1"/>
</dbReference>
<dbReference type="InterPro" id="IPR050463">
    <property type="entry name" value="Gfo/Idh/MocA_oxidrdct_glycsds"/>
</dbReference>
<dbReference type="Proteomes" id="UP000886887">
    <property type="component" value="Unassembled WGS sequence"/>
</dbReference>
<dbReference type="InterPro" id="IPR036291">
    <property type="entry name" value="NAD(P)-bd_dom_sf"/>
</dbReference>
<sequence length="323" mass="35278">MLKVAMISKWHVHAKGYAQELAATPGCQVAGVWDADPQVRSEWAEELGCRAYERYEDVLADPQIGGVAICTSTDQHPDVIIRACDAGKAVFTEKVLALTTVDALRIRDAVLRNHTRFVISFPHKCNPAILRAKELVDAGELGQITYARVRNVHNGSIADWLPPHFYDRALCGGGAMIDLGAHPMYTLCWLLGEPESVQSTFTSFTHRPVEDNAVSVLRFPGGVIGVSETGFVSQSNPYTLEVSGTKGALMVHNTLQACCEATGNEWKEIADLPEKPDLPVRQWVKAVNDGVDLPEFGIDQAVLLTRVMEAAYQPEAAQGAPMR</sequence>
<protein>
    <submittedName>
        <fullName evidence="4">Gfo/Idh/MocA family oxidoreductase</fullName>
    </submittedName>
</protein>
<evidence type="ECO:0000259" key="3">
    <source>
        <dbReference type="Pfam" id="PF22725"/>
    </source>
</evidence>
<evidence type="ECO:0000256" key="1">
    <source>
        <dbReference type="ARBA" id="ARBA00023002"/>
    </source>
</evidence>
<evidence type="ECO:0000259" key="2">
    <source>
        <dbReference type="Pfam" id="PF01408"/>
    </source>
</evidence>
<feature type="domain" description="Gfo/Idh/MocA-like oxidoreductase N-terminal" evidence="2">
    <location>
        <begin position="17"/>
        <end position="117"/>
    </location>
</feature>
<dbReference type="InterPro" id="IPR000683">
    <property type="entry name" value="Gfo/Idh/MocA-like_OxRdtase_N"/>
</dbReference>
<dbReference type="SUPFAM" id="SSF55347">
    <property type="entry name" value="Glyceraldehyde-3-phosphate dehydrogenase-like, C-terminal domain"/>
    <property type="match status" value="1"/>
</dbReference>
<accession>A0A9D0ZAN1</accession>
<comment type="caution">
    <text evidence="4">The sequence shown here is derived from an EMBL/GenBank/DDBJ whole genome shotgun (WGS) entry which is preliminary data.</text>
</comment>
<dbReference type="InterPro" id="IPR055170">
    <property type="entry name" value="GFO_IDH_MocA-like_dom"/>
</dbReference>
<name>A0A9D0ZAN1_9FIRM</name>
<dbReference type="GO" id="GO:0000166">
    <property type="term" value="F:nucleotide binding"/>
    <property type="evidence" value="ECO:0007669"/>
    <property type="project" value="InterPro"/>
</dbReference>